<name>A0A8K0DLN5_IGNLU</name>
<proteinExistence type="predicted"/>
<dbReference type="OrthoDB" id="8190554at2759"/>
<accession>A0A8K0DLN5</accession>
<reference evidence="1" key="1">
    <citation type="submission" date="2019-08" db="EMBL/GenBank/DDBJ databases">
        <title>The genome of the North American firefly Photinus pyralis.</title>
        <authorList>
            <consortium name="Photinus pyralis genome working group"/>
            <person name="Fallon T.R."/>
            <person name="Sander Lower S.E."/>
            <person name="Weng J.-K."/>
        </authorList>
    </citation>
    <scope>NUCLEOTIDE SEQUENCE</scope>
    <source>
        <strain evidence="1">TRF0915ILg1</strain>
        <tissue evidence="1">Whole body</tissue>
    </source>
</reference>
<sequence>MENPVFWILDMVPVYSTICRKVIGSIIYAATTTRPDLAAAMSYLSRYQDYEDNDIWICLKCVLRYIKGSLNSS</sequence>
<gene>
    <name evidence="1" type="ORF">ILUMI_00411</name>
</gene>
<dbReference type="Proteomes" id="UP000801492">
    <property type="component" value="Unassembled WGS sequence"/>
</dbReference>
<protein>
    <submittedName>
        <fullName evidence="1">Uncharacterized protein</fullName>
    </submittedName>
</protein>
<evidence type="ECO:0000313" key="2">
    <source>
        <dbReference type="Proteomes" id="UP000801492"/>
    </source>
</evidence>
<dbReference type="EMBL" id="VTPC01000444">
    <property type="protein sequence ID" value="KAF2905762.1"/>
    <property type="molecule type" value="Genomic_DNA"/>
</dbReference>
<evidence type="ECO:0000313" key="1">
    <source>
        <dbReference type="EMBL" id="KAF2905762.1"/>
    </source>
</evidence>
<comment type="caution">
    <text evidence="1">The sequence shown here is derived from an EMBL/GenBank/DDBJ whole genome shotgun (WGS) entry which is preliminary data.</text>
</comment>
<organism evidence="1 2">
    <name type="scientific">Ignelater luminosus</name>
    <name type="common">Cucubano</name>
    <name type="synonym">Pyrophorus luminosus</name>
    <dbReference type="NCBI Taxonomy" id="2038154"/>
    <lineage>
        <taxon>Eukaryota</taxon>
        <taxon>Metazoa</taxon>
        <taxon>Ecdysozoa</taxon>
        <taxon>Arthropoda</taxon>
        <taxon>Hexapoda</taxon>
        <taxon>Insecta</taxon>
        <taxon>Pterygota</taxon>
        <taxon>Neoptera</taxon>
        <taxon>Endopterygota</taxon>
        <taxon>Coleoptera</taxon>
        <taxon>Polyphaga</taxon>
        <taxon>Elateriformia</taxon>
        <taxon>Elateroidea</taxon>
        <taxon>Elateridae</taxon>
        <taxon>Agrypninae</taxon>
        <taxon>Pyrophorini</taxon>
        <taxon>Ignelater</taxon>
    </lineage>
</organism>
<dbReference type="AlphaFoldDB" id="A0A8K0DLN5"/>
<keyword evidence="2" id="KW-1185">Reference proteome</keyword>